<evidence type="ECO:0000313" key="1">
    <source>
        <dbReference type="EMBL" id="KAI9508858.1"/>
    </source>
</evidence>
<dbReference type="Proteomes" id="UP001207468">
    <property type="component" value="Unassembled WGS sequence"/>
</dbReference>
<proteinExistence type="predicted"/>
<protein>
    <submittedName>
        <fullName evidence="1">Uncharacterized protein</fullName>
    </submittedName>
</protein>
<organism evidence="1 2">
    <name type="scientific">Russula earlei</name>
    <dbReference type="NCBI Taxonomy" id="71964"/>
    <lineage>
        <taxon>Eukaryota</taxon>
        <taxon>Fungi</taxon>
        <taxon>Dikarya</taxon>
        <taxon>Basidiomycota</taxon>
        <taxon>Agaricomycotina</taxon>
        <taxon>Agaricomycetes</taxon>
        <taxon>Russulales</taxon>
        <taxon>Russulaceae</taxon>
        <taxon>Russula</taxon>
    </lineage>
</organism>
<sequence length="103" mass="11444">MDQDWDQDWDQDQDMEIGHNAAAPKSQFKMEWDAFEHDAMAPMGAATTTADPQEMYARMTITMEPKLVPRFIGLPEGVVQGQPLEDGVDHGVGGEGHRRKTGS</sequence>
<evidence type="ECO:0000313" key="2">
    <source>
        <dbReference type="Proteomes" id="UP001207468"/>
    </source>
</evidence>
<dbReference type="EMBL" id="JAGFNK010000077">
    <property type="protein sequence ID" value="KAI9508858.1"/>
    <property type="molecule type" value="Genomic_DNA"/>
</dbReference>
<keyword evidence="2" id="KW-1185">Reference proteome</keyword>
<reference evidence="1" key="1">
    <citation type="submission" date="2021-03" db="EMBL/GenBank/DDBJ databases">
        <title>Evolutionary priming and transition to the ectomycorrhizal habit in an iconic lineage of mushroom-forming fungi: is preadaptation a requirement?</title>
        <authorList>
            <consortium name="DOE Joint Genome Institute"/>
            <person name="Looney B.P."/>
            <person name="Miyauchi S."/>
            <person name="Morin E."/>
            <person name="Drula E."/>
            <person name="Courty P.E."/>
            <person name="Chicoki N."/>
            <person name="Fauchery L."/>
            <person name="Kohler A."/>
            <person name="Kuo A."/>
            <person name="LaButti K."/>
            <person name="Pangilinan J."/>
            <person name="Lipzen A."/>
            <person name="Riley R."/>
            <person name="Andreopoulos W."/>
            <person name="He G."/>
            <person name="Johnson J."/>
            <person name="Barry K.W."/>
            <person name="Grigoriev I.V."/>
            <person name="Nagy L."/>
            <person name="Hibbett D."/>
            <person name="Henrissat B."/>
            <person name="Matheny P.B."/>
            <person name="Labbe J."/>
            <person name="Martin A.F."/>
        </authorList>
    </citation>
    <scope>NUCLEOTIDE SEQUENCE</scope>
    <source>
        <strain evidence="1">BPL698</strain>
    </source>
</reference>
<name>A0ACC0UB65_9AGAM</name>
<comment type="caution">
    <text evidence="1">The sequence shown here is derived from an EMBL/GenBank/DDBJ whole genome shotgun (WGS) entry which is preliminary data.</text>
</comment>
<gene>
    <name evidence="1" type="ORF">F5148DRAFT_1148691</name>
</gene>
<accession>A0ACC0UB65</accession>